<dbReference type="Pfam" id="PF00621">
    <property type="entry name" value="RhoGEF"/>
    <property type="match status" value="1"/>
</dbReference>
<feature type="repeat" description="ANK" evidence="3">
    <location>
        <begin position="209"/>
        <end position="241"/>
    </location>
</feature>
<dbReference type="Pfam" id="PF00023">
    <property type="entry name" value="Ank"/>
    <property type="match status" value="1"/>
</dbReference>
<dbReference type="InterPro" id="IPR011993">
    <property type="entry name" value="PH-like_dom_sf"/>
</dbReference>
<protein>
    <submittedName>
        <fullName evidence="5">Molting protein mlt-4</fullName>
    </submittedName>
</protein>
<dbReference type="SUPFAM" id="SSF50729">
    <property type="entry name" value="PH domain-like"/>
    <property type="match status" value="1"/>
</dbReference>
<dbReference type="InterPro" id="IPR035899">
    <property type="entry name" value="DBL_dom_sf"/>
</dbReference>
<evidence type="ECO:0000256" key="3">
    <source>
        <dbReference type="PROSITE-ProRule" id="PRU00023"/>
    </source>
</evidence>
<dbReference type="PRINTS" id="PR01415">
    <property type="entry name" value="ANKYRIN"/>
</dbReference>
<dbReference type="PROSITE" id="PS50297">
    <property type="entry name" value="ANK_REP_REGION"/>
    <property type="match status" value="8"/>
</dbReference>
<dbReference type="Pfam" id="PF12796">
    <property type="entry name" value="Ank_2"/>
    <property type="match status" value="6"/>
</dbReference>
<comment type="caution">
    <text evidence="5">The sequence shown here is derived from an EMBL/GenBank/DDBJ whole genome shotgun (WGS) entry which is preliminary data.</text>
</comment>
<dbReference type="Pfam" id="PF00169">
    <property type="entry name" value="PH"/>
    <property type="match status" value="1"/>
</dbReference>
<evidence type="ECO:0000313" key="5">
    <source>
        <dbReference type="EMBL" id="KAJ5067578.1"/>
    </source>
</evidence>
<feature type="repeat" description="ANK" evidence="3">
    <location>
        <begin position="642"/>
        <end position="674"/>
    </location>
</feature>
<dbReference type="InterPro" id="IPR002110">
    <property type="entry name" value="Ankyrin_rpt"/>
</dbReference>
<proteinExistence type="predicted"/>
<dbReference type="PANTHER" id="PTHR24198:SF165">
    <property type="entry name" value="ANKYRIN REPEAT-CONTAINING PROTEIN-RELATED"/>
    <property type="match status" value="1"/>
</dbReference>
<feature type="repeat" description="ANK" evidence="3">
    <location>
        <begin position="42"/>
        <end position="74"/>
    </location>
</feature>
<dbReference type="Gene3D" id="2.30.29.30">
    <property type="entry name" value="Pleckstrin-homology domain (PH domain)/Phosphotyrosine-binding domain (PTB)"/>
    <property type="match status" value="1"/>
</dbReference>
<feature type="repeat" description="ANK" evidence="3">
    <location>
        <begin position="732"/>
        <end position="764"/>
    </location>
</feature>
<dbReference type="EMBL" id="JAPDFW010000125">
    <property type="protein sequence ID" value="KAJ5067578.1"/>
    <property type="molecule type" value="Genomic_DNA"/>
</dbReference>
<dbReference type="SMART" id="SM00233">
    <property type="entry name" value="PH"/>
    <property type="match status" value="1"/>
</dbReference>
<dbReference type="SMART" id="SM00325">
    <property type="entry name" value="RhoGEF"/>
    <property type="match status" value="1"/>
</dbReference>
<feature type="repeat" description="ANK" evidence="3">
    <location>
        <begin position="76"/>
        <end position="108"/>
    </location>
</feature>
<dbReference type="GO" id="GO:0005085">
    <property type="term" value="F:guanyl-nucleotide exchange factor activity"/>
    <property type="evidence" value="ECO:0007669"/>
    <property type="project" value="InterPro"/>
</dbReference>
<evidence type="ECO:0000259" key="4">
    <source>
        <dbReference type="PROSITE" id="PS50010"/>
    </source>
</evidence>
<dbReference type="PROSITE" id="PS50088">
    <property type="entry name" value="ANK_REPEAT"/>
    <property type="match status" value="11"/>
</dbReference>
<reference evidence="5" key="1">
    <citation type="submission" date="2022-10" db="EMBL/GenBank/DDBJ databases">
        <title>Novel sulphate-reducing endosymbionts in the free-living metamonad Anaeramoeba.</title>
        <authorList>
            <person name="Jerlstrom-Hultqvist J."/>
            <person name="Cepicka I."/>
            <person name="Gallot-Lavallee L."/>
            <person name="Salas-Leiva D."/>
            <person name="Curtis B.A."/>
            <person name="Zahonova K."/>
            <person name="Pipaliya S."/>
            <person name="Dacks J."/>
            <person name="Roger A.J."/>
        </authorList>
    </citation>
    <scope>NUCLEOTIDE SEQUENCE</scope>
    <source>
        <strain evidence="5">BMAN</strain>
    </source>
</reference>
<dbReference type="PANTHER" id="PTHR24198">
    <property type="entry name" value="ANKYRIN REPEAT AND PROTEIN KINASE DOMAIN-CONTAINING PROTEIN"/>
    <property type="match status" value="1"/>
</dbReference>
<organism evidence="5 6">
    <name type="scientific">Anaeramoeba ignava</name>
    <name type="common">Anaerobic marine amoeba</name>
    <dbReference type="NCBI Taxonomy" id="1746090"/>
    <lineage>
        <taxon>Eukaryota</taxon>
        <taxon>Metamonada</taxon>
        <taxon>Anaeramoebidae</taxon>
        <taxon>Anaeramoeba</taxon>
    </lineage>
</organism>
<feature type="repeat" description="ANK" evidence="3">
    <location>
        <begin position="306"/>
        <end position="338"/>
    </location>
</feature>
<dbReference type="Gene3D" id="1.20.900.10">
    <property type="entry name" value="Dbl homology (DH) domain"/>
    <property type="match status" value="1"/>
</dbReference>
<evidence type="ECO:0000256" key="2">
    <source>
        <dbReference type="ARBA" id="ARBA00023043"/>
    </source>
</evidence>
<feature type="domain" description="DH" evidence="4">
    <location>
        <begin position="821"/>
        <end position="1003"/>
    </location>
</feature>
<dbReference type="InterPro" id="IPR036770">
    <property type="entry name" value="Ankyrin_rpt-contain_sf"/>
</dbReference>
<evidence type="ECO:0000256" key="1">
    <source>
        <dbReference type="ARBA" id="ARBA00022737"/>
    </source>
</evidence>
<keyword evidence="2 3" id="KW-0040">ANK repeat</keyword>
<dbReference type="PROSITE" id="PS50010">
    <property type="entry name" value="DH_2"/>
    <property type="match status" value="1"/>
</dbReference>
<dbReference type="SUPFAM" id="SSF48403">
    <property type="entry name" value="Ankyrin repeat"/>
    <property type="match status" value="4"/>
</dbReference>
<dbReference type="InterPro" id="IPR001849">
    <property type="entry name" value="PH_domain"/>
</dbReference>
<feature type="repeat" description="ANK" evidence="3">
    <location>
        <begin position="372"/>
        <end position="405"/>
    </location>
</feature>
<dbReference type="Proteomes" id="UP001149090">
    <property type="component" value="Unassembled WGS sequence"/>
</dbReference>
<gene>
    <name evidence="5" type="ORF">M0811_02766</name>
</gene>
<evidence type="ECO:0000313" key="6">
    <source>
        <dbReference type="Proteomes" id="UP001149090"/>
    </source>
</evidence>
<dbReference type="Gene3D" id="1.25.40.20">
    <property type="entry name" value="Ankyrin repeat-containing domain"/>
    <property type="match status" value="7"/>
</dbReference>
<name>A0A9Q0L7M5_ANAIG</name>
<feature type="repeat" description="ANK" evidence="3">
    <location>
        <begin position="476"/>
        <end position="508"/>
    </location>
</feature>
<feature type="repeat" description="ANK" evidence="3">
    <location>
        <begin position="406"/>
        <end position="438"/>
    </location>
</feature>
<dbReference type="InterPro" id="IPR000219">
    <property type="entry name" value="DH_dom"/>
</dbReference>
<dbReference type="SUPFAM" id="SSF48065">
    <property type="entry name" value="DBL homology domain (DH-domain)"/>
    <property type="match status" value="1"/>
</dbReference>
<feature type="repeat" description="ANK" evidence="3">
    <location>
        <begin position="609"/>
        <end position="641"/>
    </location>
</feature>
<keyword evidence="6" id="KW-1185">Reference proteome</keyword>
<accession>A0A9Q0L7M5</accession>
<dbReference type="SMART" id="SM00248">
    <property type="entry name" value="ANK"/>
    <property type="match status" value="22"/>
</dbReference>
<dbReference type="OrthoDB" id="18139at2759"/>
<dbReference type="OMA" id="SNITHWI"/>
<sequence>MARRIERTSSFLHYCSLKDHVTVEEILNDKDSTVDINVLSEKGKSALHLAIKNDDYQLAKLLIEKGMNLEIKDKETGLTPLQYSCSLNKSNLVSLLISKQANPRIVDENGWTALHWAAYGDSAKSIYNLIMSDKMLVDMKDKDENYAIHIAIENKRLSAFKQIIQSVNARFQFNREGLLPIHLVALLGYVDMLAELIDQKVNVDELSKNQRTALHFACDSGHFKIVEMLIKFGAKRNIMDNNGKTPFLIAQEKNRQDIALLLKNNAEKNQVHELIKLGNKKKLKKFLGKKKIKQEISKMINETDFEGNKALHLAIHKSNKDMVAILLTKGADPNMPDKTGLPPLFTAICEAKNEIIDLLLSKKVDALETDKQGNTALHHAINCNQFEVAKRLLGKLSLDLNQKNNQGLTALHLCAQSENSEIVEILLNSGANPNIKNSMNKTPLHIAIEQKKRNIITAFLAPRKHEILDIEACDDKGRTYLMYAIQSHNLAILEMLLEKKANVKTRDSNGDSAVHYAISEDQPEILKKLLDTKDVDLGKSGSGIPVLHLCIQCNNTIDCAQILYDNGIDFNIKDDKGRYPVHYAAEFESVDFLIWIAKCNSDLELQDRQGNTALHISARKGRAEEVSFLVSKKVDLNRQNSEKQTPLHLACANGRASCAEILVENKADLTIKDSHLKTPFMTAVSSGFNEIAEMLFQAGSQSPLLNAVLSQNIPEVESLCDQGYTLNLRDKNGDTHLHYAIRTSNENLVQKLLEHDADPNIPNNQMNFPLYEAVMSGNAAMCKSLMIAGADVMAKKDGEFLHVLAKKNKSTCYSVLKTEFKRLSAIQKLFENEKKYAQIMKSLIDFIIAPISKQQILKPNEMEVIFRGVGDILELSAVLVKDLEEHLKKWNSTKGISNIIWEFAPNLRQYIPYHLHFEESQKMIAKCAKNSVFASFMRSIAEDPRMNRMTLTNLLLEPVKHVGMYPVLMEEVAKTTPKTHPDFAQSQRAFRFVKKITEEIKDSKRAQEDAVKIQNIQGMLSHGTFDLTAKPLRRFLMEGTLSVLNINELGPSVAIDYLLSFIKFKDYPNSPPKNENFLRNHYCLSYIHGVFQLSSDPIQLKASSLSSLQPQNLVSQSDMEMVTERTTKRMVAKLYSKKLHKTRSAIANSTENPIGIPNPLFSPKYLFLFNDYLLVCKPTKESSFEVQYEIPMISVFAEAYPEKAFGNNPPYAIKIISSVGSFIIGSNSQETTDIWLQAFRSATLKSILENFQLEKIRLAESMGLSPDEVMVIDLPENNPQNSQENSPLIFHENIDTFTDEDIDLRSSLSNEFEDIESINQQMNSLGKNPTPLWSSTCFFASFDKHLKFPKMFKKTFIALDFSHQLLQSNITHWIEKRIKQKIDLSLIRILTVQLAQKPSQFLFEF</sequence>
<feature type="repeat" description="ANK" evidence="3">
    <location>
        <begin position="176"/>
        <end position="208"/>
    </location>
</feature>
<keyword evidence="1" id="KW-0677">Repeat</keyword>